<proteinExistence type="predicted"/>
<evidence type="ECO:0000313" key="2">
    <source>
        <dbReference type="EMBL" id="RXJ02540.1"/>
    </source>
</evidence>
<organism evidence="2 3">
    <name type="scientific">Anaerobacillus alkaliphilus</name>
    <dbReference type="NCBI Taxonomy" id="1548597"/>
    <lineage>
        <taxon>Bacteria</taxon>
        <taxon>Bacillati</taxon>
        <taxon>Bacillota</taxon>
        <taxon>Bacilli</taxon>
        <taxon>Bacillales</taxon>
        <taxon>Bacillaceae</taxon>
        <taxon>Anaerobacillus</taxon>
    </lineage>
</organism>
<name>A0A4Q0VUS7_9BACI</name>
<sequence>MEYRLMEKDDLEHIVRLWNREMGELFPLTKKLFEQNSIQDKNVLRDGSLVACDVDNQIVGFIVAKLWQEDIPSVRLGVDSGWIQAIVVDSKYRKIGIGKSLVDLVERNFTNSGIRKLFLGRDPWHYFAGIPKEAIETQRWFEKRGYKAGNTVYDLYCDLREYEIKAPNMKDATFRLLEYSDQTRFLEFLHQNFPGRWEYEAIRYFQLGGTGREFLVIERDEEMVGFCRLNDLSSPIIAQNVYWSTLFLDAVGGIGPLGISKIYRKYGYGLAIVQAAMSVLHQRGIRDLVIDWTEIVDFYAKLGFTTWKAYVYYEKQLD</sequence>
<dbReference type="RefSeq" id="WP_129077386.1">
    <property type="nucleotide sequence ID" value="NZ_QOUX01000023.1"/>
</dbReference>
<dbReference type="InterPro" id="IPR050276">
    <property type="entry name" value="MshD_Acetyltransferase"/>
</dbReference>
<evidence type="ECO:0000313" key="3">
    <source>
        <dbReference type="Proteomes" id="UP000290649"/>
    </source>
</evidence>
<dbReference type="InterPro" id="IPR016181">
    <property type="entry name" value="Acyl_CoA_acyltransferase"/>
</dbReference>
<reference evidence="2 3" key="1">
    <citation type="journal article" date="2019" name="Int. J. Syst. Evol. Microbiol.">
        <title>Anaerobacillus alkaliphilus sp. nov., a novel alkaliphilic and moderately halophilic bacterium.</title>
        <authorList>
            <person name="Borsodi A.K."/>
            <person name="Aszalos J.M."/>
            <person name="Bihari P."/>
            <person name="Nagy I."/>
            <person name="Schumann P."/>
            <person name="Sproer C."/>
            <person name="Kovacs A.L."/>
            <person name="Boka K."/>
            <person name="Dobosy P."/>
            <person name="Ovari M."/>
            <person name="Szili-Kovacs T."/>
            <person name="Toth E."/>
        </authorList>
    </citation>
    <scope>NUCLEOTIDE SEQUENCE [LARGE SCALE GENOMIC DNA]</scope>
    <source>
        <strain evidence="2 3">B16-10</strain>
    </source>
</reference>
<keyword evidence="3" id="KW-1185">Reference proteome</keyword>
<dbReference type="Pfam" id="PF00583">
    <property type="entry name" value="Acetyltransf_1"/>
    <property type="match status" value="2"/>
</dbReference>
<accession>A0A4Q0VUS7</accession>
<dbReference type="AlphaFoldDB" id="A0A4Q0VUS7"/>
<feature type="domain" description="N-acetyltransferase" evidence="1">
    <location>
        <begin position="172"/>
        <end position="318"/>
    </location>
</feature>
<dbReference type="Proteomes" id="UP000290649">
    <property type="component" value="Unassembled WGS sequence"/>
</dbReference>
<dbReference type="InterPro" id="IPR000182">
    <property type="entry name" value="GNAT_dom"/>
</dbReference>
<dbReference type="PANTHER" id="PTHR43617:SF38">
    <property type="entry name" value="N-ACETYLTRANSFERASE DOMAIN-CONTAINING PROTEIN"/>
    <property type="match status" value="1"/>
</dbReference>
<keyword evidence="2" id="KW-0808">Transferase</keyword>
<dbReference type="GO" id="GO:0016747">
    <property type="term" value="F:acyltransferase activity, transferring groups other than amino-acyl groups"/>
    <property type="evidence" value="ECO:0007669"/>
    <property type="project" value="InterPro"/>
</dbReference>
<protein>
    <submittedName>
        <fullName evidence="2">GNAT family N-acetyltransferase</fullName>
    </submittedName>
</protein>
<dbReference type="CDD" id="cd04301">
    <property type="entry name" value="NAT_SF"/>
    <property type="match status" value="2"/>
</dbReference>
<dbReference type="PANTHER" id="PTHR43617">
    <property type="entry name" value="L-AMINO ACID N-ACETYLTRANSFERASE"/>
    <property type="match status" value="1"/>
</dbReference>
<dbReference type="OrthoDB" id="2861902at2"/>
<feature type="domain" description="N-acetyltransferase" evidence="1">
    <location>
        <begin position="1"/>
        <end position="167"/>
    </location>
</feature>
<evidence type="ECO:0000259" key="1">
    <source>
        <dbReference type="PROSITE" id="PS51186"/>
    </source>
</evidence>
<dbReference type="SUPFAM" id="SSF55729">
    <property type="entry name" value="Acyl-CoA N-acyltransferases (Nat)"/>
    <property type="match status" value="2"/>
</dbReference>
<gene>
    <name evidence="2" type="ORF">DS745_06095</name>
</gene>
<dbReference type="Gene3D" id="3.40.630.30">
    <property type="match status" value="2"/>
</dbReference>
<comment type="caution">
    <text evidence="2">The sequence shown here is derived from an EMBL/GenBank/DDBJ whole genome shotgun (WGS) entry which is preliminary data.</text>
</comment>
<dbReference type="PROSITE" id="PS51186">
    <property type="entry name" value="GNAT"/>
    <property type="match status" value="2"/>
</dbReference>
<dbReference type="EMBL" id="QOUX01000023">
    <property type="protein sequence ID" value="RXJ02540.1"/>
    <property type="molecule type" value="Genomic_DNA"/>
</dbReference>